<gene>
    <name evidence="7" type="ORF">GCM10009742_63920</name>
</gene>
<evidence type="ECO:0000256" key="1">
    <source>
        <dbReference type="ARBA" id="ARBA00004141"/>
    </source>
</evidence>
<protein>
    <recommendedName>
        <fullName evidence="6">RDD domain-containing protein</fullName>
    </recommendedName>
</protein>
<dbReference type="Pfam" id="PF06271">
    <property type="entry name" value="RDD"/>
    <property type="match status" value="1"/>
</dbReference>
<evidence type="ECO:0000256" key="4">
    <source>
        <dbReference type="ARBA" id="ARBA00023136"/>
    </source>
</evidence>
<sequence>MLALLIDWLLAGLIASVLTGRPMWAGGNDYSLMHTTAFFAMSAILVGLVGSTIGHRLCGLRVAPVRDSKTYDGSPGLLAGIIRSLLICLVIPAVVFDRERRGLHDLAAKTIVVRR</sequence>
<reference evidence="8" key="1">
    <citation type="journal article" date="2019" name="Int. J. Syst. Evol. Microbiol.">
        <title>The Global Catalogue of Microorganisms (GCM) 10K type strain sequencing project: providing services to taxonomists for standard genome sequencing and annotation.</title>
        <authorList>
            <consortium name="The Broad Institute Genomics Platform"/>
            <consortium name="The Broad Institute Genome Sequencing Center for Infectious Disease"/>
            <person name="Wu L."/>
            <person name="Ma J."/>
        </authorList>
    </citation>
    <scope>NUCLEOTIDE SEQUENCE [LARGE SCALE GENOMIC DNA]</scope>
    <source>
        <strain evidence="8">JCM 14304</strain>
    </source>
</reference>
<evidence type="ECO:0000256" key="2">
    <source>
        <dbReference type="ARBA" id="ARBA00022692"/>
    </source>
</evidence>
<keyword evidence="4 5" id="KW-0472">Membrane</keyword>
<evidence type="ECO:0000256" key="5">
    <source>
        <dbReference type="SAM" id="Phobius"/>
    </source>
</evidence>
<dbReference type="InterPro" id="IPR010432">
    <property type="entry name" value="RDD"/>
</dbReference>
<feature type="transmembrane region" description="Helical" evidence="5">
    <location>
        <begin position="35"/>
        <end position="55"/>
    </location>
</feature>
<keyword evidence="3 5" id="KW-1133">Transmembrane helix</keyword>
<evidence type="ECO:0000313" key="7">
    <source>
        <dbReference type="EMBL" id="GAA1605911.1"/>
    </source>
</evidence>
<name>A0ABP4QGL4_9ACTN</name>
<dbReference type="Proteomes" id="UP001500190">
    <property type="component" value="Unassembled WGS sequence"/>
</dbReference>
<keyword evidence="8" id="KW-1185">Reference proteome</keyword>
<evidence type="ECO:0000259" key="6">
    <source>
        <dbReference type="Pfam" id="PF06271"/>
    </source>
</evidence>
<accession>A0ABP4QGL4</accession>
<feature type="domain" description="RDD" evidence="6">
    <location>
        <begin position="2"/>
        <end position="109"/>
    </location>
</feature>
<feature type="transmembrane region" description="Helical" evidence="5">
    <location>
        <begin position="76"/>
        <end position="96"/>
    </location>
</feature>
<proteinExistence type="predicted"/>
<evidence type="ECO:0000313" key="8">
    <source>
        <dbReference type="Proteomes" id="UP001500190"/>
    </source>
</evidence>
<comment type="caution">
    <text evidence="7">The sequence shown here is derived from an EMBL/GenBank/DDBJ whole genome shotgun (WGS) entry which is preliminary data.</text>
</comment>
<evidence type="ECO:0000256" key="3">
    <source>
        <dbReference type="ARBA" id="ARBA00022989"/>
    </source>
</evidence>
<keyword evidence="2 5" id="KW-0812">Transmembrane</keyword>
<comment type="subcellular location">
    <subcellularLocation>
        <location evidence="1">Membrane</location>
        <topology evidence="1">Multi-pass membrane protein</topology>
    </subcellularLocation>
</comment>
<organism evidence="7 8">
    <name type="scientific">Kribbella karoonensis</name>
    <dbReference type="NCBI Taxonomy" id="324851"/>
    <lineage>
        <taxon>Bacteria</taxon>
        <taxon>Bacillati</taxon>
        <taxon>Actinomycetota</taxon>
        <taxon>Actinomycetes</taxon>
        <taxon>Propionibacteriales</taxon>
        <taxon>Kribbellaceae</taxon>
        <taxon>Kribbella</taxon>
    </lineage>
</organism>
<dbReference type="EMBL" id="BAAAND010000010">
    <property type="protein sequence ID" value="GAA1605911.1"/>
    <property type="molecule type" value="Genomic_DNA"/>
</dbReference>